<evidence type="ECO:0000313" key="2">
    <source>
        <dbReference type="Proteomes" id="UP000076643"/>
    </source>
</evidence>
<gene>
    <name evidence="1" type="ORF">N475_05055</name>
</gene>
<organism evidence="1 2">
    <name type="scientific">Pseudoalteromonas luteoviolacea DSM 6061</name>
    <dbReference type="NCBI Taxonomy" id="1365250"/>
    <lineage>
        <taxon>Bacteria</taxon>
        <taxon>Pseudomonadati</taxon>
        <taxon>Pseudomonadota</taxon>
        <taxon>Gammaproteobacteria</taxon>
        <taxon>Alteromonadales</taxon>
        <taxon>Pseudoalteromonadaceae</taxon>
        <taxon>Pseudoalteromonas</taxon>
    </lineage>
</organism>
<keyword evidence="2" id="KW-1185">Reference proteome</keyword>
<dbReference type="AlphaFoldDB" id="A0A166UKB6"/>
<reference evidence="1 2" key="1">
    <citation type="submission" date="2013-07" db="EMBL/GenBank/DDBJ databases">
        <title>Comparative Genomic and Metabolomic Analysis of Twelve Strains of Pseudoalteromonas luteoviolacea.</title>
        <authorList>
            <person name="Vynne N.G."/>
            <person name="Mansson M."/>
            <person name="Gram L."/>
        </authorList>
    </citation>
    <scope>NUCLEOTIDE SEQUENCE [LARGE SCALE GENOMIC DNA]</scope>
    <source>
        <strain evidence="1 2">DSM 6061</strain>
    </source>
</reference>
<dbReference type="Proteomes" id="UP000076643">
    <property type="component" value="Unassembled WGS sequence"/>
</dbReference>
<name>A0A166UKB6_9GAMM</name>
<evidence type="ECO:0000313" key="1">
    <source>
        <dbReference type="EMBL" id="KZN30775.1"/>
    </source>
</evidence>
<comment type="caution">
    <text evidence="1">The sequence shown here is derived from an EMBL/GenBank/DDBJ whole genome shotgun (WGS) entry which is preliminary data.</text>
</comment>
<dbReference type="EMBL" id="AUYB01000147">
    <property type="protein sequence ID" value="KZN30775.1"/>
    <property type="molecule type" value="Genomic_DNA"/>
</dbReference>
<proteinExistence type="predicted"/>
<protein>
    <submittedName>
        <fullName evidence="1">Uncharacterized protein</fullName>
    </submittedName>
</protein>
<accession>A0A166UKB6</accession>
<sequence length="48" mass="5314">MSATNLNSKVSGVIACNVQAQNYTHNYPKKQNGQSDVFCAIWKPNVDE</sequence>